<sequence>MVAYSFKSAFVDDIAALRKRQTIRLPRPRHARPGEDIQIFAGMRTKHCRKIIPDPRCVAVDNLVLDLRPGHLAHLEINGVVLDLDGPEADAFAIADGFSRPLGVRPIEFFGTWWARTHRPALFEDLVIIRWESQP</sequence>
<reference evidence="1" key="2">
    <citation type="submission" date="2023-01" db="EMBL/GenBank/DDBJ databases">
        <authorList>
            <person name="Sun Q."/>
            <person name="Evtushenko L."/>
        </authorList>
    </citation>
    <scope>NUCLEOTIDE SEQUENCE</scope>
    <source>
        <strain evidence="1">VKM B-2789</strain>
    </source>
</reference>
<gene>
    <name evidence="1" type="ORF">GCM10017653_37810</name>
</gene>
<reference evidence="1" key="1">
    <citation type="journal article" date="2014" name="Int. J. Syst. Evol. Microbiol.">
        <title>Complete genome sequence of Corynebacterium casei LMG S-19264T (=DSM 44701T), isolated from a smear-ripened cheese.</title>
        <authorList>
            <consortium name="US DOE Joint Genome Institute (JGI-PGF)"/>
            <person name="Walter F."/>
            <person name="Albersmeier A."/>
            <person name="Kalinowski J."/>
            <person name="Ruckert C."/>
        </authorList>
    </citation>
    <scope>NUCLEOTIDE SEQUENCE</scope>
    <source>
        <strain evidence="1">VKM B-2789</strain>
    </source>
</reference>
<evidence type="ECO:0008006" key="3">
    <source>
        <dbReference type="Google" id="ProtNLM"/>
    </source>
</evidence>
<dbReference type="Proteomes" id="UP001143330">
    <property type="component" value="Unassembled WGS sequence"/>
</dbReference>
<organism evidence="1 2">
    <name type="scientific">Ancylobacter defluvii</name>
    <dbReference type="NCBI Taxonomy" id="1282440"/>
    <lineage>
        <taxon>Bacteria</taxon>
        <taxon>Pseudomonadati</taxon>
        <taxon>Pseudomonadota</taxon>
        <taxon>Alphaproteobacteria</taxon>
        <taxon>Hyphomicrobiales</taxon>
        <taxon>Xanthobacteraceae</taxon>
        <taxon>Ancylobacter</taxon>
    </lineage>
</organism>
<keyword evidence="2" id="KW-1185">Reference proteome</keyword>
<accession>A0A9W6JXJ9</accession>
<name>A0A9W6JXJ9_9HYPH</name>
<dbReference type="AlphaFoldDB" id="A0A9W6JXJ9"/>
<evidence type="ECO:0000313" key="2">
    <source>
        <dbReference type="Proteomes" id="UP001143330"/>
    </source>
</evidence>
<comment type="caution">
    <text evidence="1">The sequence shown here is derived from an EMBL/GenBank/DDBJ whole genome shotgun (WGS) entry which is preliminary data.</text>
</comment>
<dbReference type="RefSeq" id="WP_213359426.1">
    <property type="nucleotide sequence ID" value="NZ_BSFM01000017.1"/>
</dbReference>
<evidence type="ECO:0000313" key="1">
    <source>
        <dbReference type="EMBL" id="GLK85711.1"/>
    </source>
</evidence>
<proteinExistence type="predicted"/>
<protein>
    <recommendedName>
        <fullName evidence="3">ASCH domain-containing protein</fullName>
    </recommendedName>
</protein>
<dbReference type="EMBL" id="BSFM01000017">
    <property type="protein sequence ID" value="GLK85711.1"/>
    <property type="molecule type" value="Genomic_DNA"/>
</dbReference>